<feature type="compositionally biased region" description="Pro residues" evidence="1">
    <location>
        <begin position="223"/>
        <end position="232"/>
    </location>
</feature>
<dbReference type="OrthoDB" id="2976199at2759"/>
<feature type="compositionally biased region" description="Basic and acidic residues" evidence="1">
    <location>
        <begin position="56"/>
        <end position="67"/>
    </location>
</feature>
<evidence type="ECO:0000256" key="1">
    <source>
        <dbReference type="SAM" id="MobiDB-lite"/>
    </source>
</evidence>
<name>A0A4S8KM74_DENBC</name>
<gene>
    <name evidence="2" type="ORF">K435DRAFT_878990</name>
</gene>
<feature type="compositionally biased region" description="Basic residues" evidence="1">
    <location>
        <begin position="180"/>
        <end position="200"/>
    </location>
</feature>
<evidence type="ECO:0000313" key="3">
    <source>
        <dbReference type="Proteomes" id="UP000297245"/>
    </source>
</evidence>
<feature type="region of interest" description="Disordered" evidence="1">
    <location>
        <begin position="161"/>
        <end position="241"/>
    </location>
</feature>
<dbReference type="Proteomes" id="UP000297245">
    <property type="component" value="Unassembled WGS sequence"/>
</dbReference>
<protein>
    <submittedName>
        <fullName evidence="2">Uncharacterized protein</fullName>
    </submittedName>
</protein>
<sequence>MTEYDYSPDAYERYMENRSRVARWVDNTDAHSHEFRSPFGTRSDIEEDEYDDGMMDRERGGMHDSHYGGRGYSRRRGGGGGDGYDDFHGMMSAGLSTVGASDPYSSSRPSVNTGAAGAIPQSYLSVPRAPGPIPAQTSYGSLYPPYLSTGPVSQPNVYPASPAMVSTSTSPPPPVIIQVPRHHSRHHHHHHRDRDHHHSSSHTSSEFSRSRSKSKSRPLAYIIPPPPPPVPQFHPSSVPMQYTAASPSVGYPPAPLPPPPPPPQTAGSVAYATSGYPAAGGVISPTPTYGYPSPSKTFTASGKTITSGPGYVIVSPRGRGVRVVHA</sequence>
<proteinExistence type="predicted"/>
<feature type="region of interest" description="Disordered" evidence="1">
    <location>
        <begin position="56"/>
        <end position="80"/>
    </location>
</feature>
<keyword evidence="3" id="KW-1185">Reference proteome</keyword>
<reference evidence="2 3" key="1">
    <citation type="journal article" date="2019" name="Nat. Ecol. Evol.">
        <title>Megaphylogeny resolves global patterns of mushroom evolution.</title>
        <authorList>
            <person name="Varga T."/>
            <person name="Krizsan K."/>
            <person name="Foldi C."/>
            <person name="Dima B."/>
            <person name="Sanchez-Garcia M."/>
            <person name="Sanchez-Ramirez S."/>
            <person name="Szollosi G.J."/>
            <person name="Szarkandi J.G."/>
            <person name="Papp V."/>
            <person name="Albert L."/>
            <person name="Andreopoulos W."/>
            <person name="Angelini C."/>
            <person name="Antonin V."/>
            <person name="Barry K.W."/>
            <person name="Bougher N.L."/>
            <person name="Buchanan P."/>
            <person name="Buyck B."/>
            <person name="Bense V."/>
            <person name="Catcheside P."/>
            <person name="Chovatia M."/>
            <person name="Cooper J."/>
            <person name="Damon W."/>
            <person name="Desjardin D."/>
            <person name="Finy P."/>
            <person name="Geml J."/>
            <person name="Haridas S."/>
            <person name="Hughes K."/>
            <person name="Justo A."/>
            <person name="Karasinski D."/>
            <person name="Kautmanova I."/>
            <person name="Kiss B."/>
            <person name="Kocsube S."/>
            <person name="Kotiranta H."/>
            <person name="LaButti K.M."/>
            <person name="Lechner B.E."/>
            <person name="Liimatainen K."/>
            <person name="Lipzen A."/>
            <person name="Lukacs Z."/>
            <person name="Mihaltcheva S."/>
            <person name="Morgado L.N."/>
            <person name="Niskanen T."/>
            <person name="Noordeloos M.E."/>
            <person name="Ohm R.A."/>
            <person name="Ortiz-Santana B."/>
            <person name="Ovrebo C."/>
            <person name="Racz N."/>
            <person name="Riley R."/>
            <person name="Savchenko A."/>
            <person name="Shiryaev A."/>
            <person name="Soop K."/>
            <person name="Spirin V."/>
            <person name="Szebenyi C."/>
            <person name="Tomsovsky M."/>
            <person name="Tulloss R.E."/>
            <person name="Uehling J."/>
            <person name="Grigoriev I.V."/>
            <person name="Vagvolgyi C."/>
            <person name="Papp T."/>
            <person name="Martin F.M."/>
            <person name="Miettinen O."/>
            <person name="Hibbett D.S."/>
            <person name="Nagy L.G."/>
        </authorList>
    </citation>
    <scope>NUCLEOTIDE SEQUENCE [LARGE SCALE GENOMIC DNA]</scope>
    <source>
        <strain evidence="2 3">CBS 962.96</strain>
    </source>
</reference>
<dbReference type="EMBL" id="ML180814">
    <property type="protein sequence ID" value="THU76603.1"/>
    <property type="molecule type" value="Genomic_DNA"/>
</dbReference>
<evidence type="ECO:0000313" key="2">
    <source>
        <dbReference type="EMBL" id="THU76603.1"/>
    </source>
</evidence>
<organism evidence="2 3">
    <name type="scientific">Dendrothele bispora (strain CBS 962.96)</name>
    <dbReference type="NCBI Taxonomy" id="1314807"/>
    <lineage>
        <taxon>Eukaryota</taxon>
        <taxon>Fungi</taxon>
        <taxon>Dikarya</taxon>
        <taxon>Basidiomycota</taxon>
        <taxon>Agaricomycotina</taxon>
        <taxon>Agaricomycetes</taxon>
        <taxon>Agaricomycetidae</taxon>
        <taxon>Agaricales</taxon>
        <taxon>Agaricales incertae sedis</taxon>
        <taxon>Dendrothele</taxon>
    </lineage>
</organism>
<accession>A0A4S8KM74</accession>
<dbReference type="AlphaFoldDB" id="A0A4S8KM74"/>